<dbReference type="Gene3D" id="1.10.3720.10">
    <property type="entry name" value="MetI-like"/>
    <property type="match status" value="1"/>
</dbReference>
<comment type="subcellular location">
    <subcellularLocation>
        <location evidence="11">Cell membrane</location>
        <topology evidence="11">Multi-pass membrane protein</topology>
    </subcellularLocation>
    <subcellularLocation>
        <location evidence="2">Cell membrane</location>
        <topology evidence="2">Peripheral membrane protein</topology>
    </subcellularLocation>
    <subcellularLocation>
        <location evidence="1">Membrane</location>
        <topology evidence="1">Multi-pass membrane protein</topology>
    </subcellularLocation>
</comment>
<gene>
    <name evidence="14" type="ORF">GCM10022403_065380</name>
</gene>
<dbReference type="Pfam" id="PF00005">
    <property type="entry name" value="ABC_tran"/>
    <property type="match status" value="1"/>
</dbReference>
<evidence type="ECO:0000256" key="11">
    <source>
        <dbReference type="RuleBase" id="RU363032"/>
    </source>
</evidence>
<keyword evidence="7" id="KW-0547">Nucleotide-binding</keyword>
<dbReference type="Pfam" id="PF12911">
    <property type="entry name" value="OppC_N"/>
    <property type="match status" value="1"/>
</dbReference>
<keyword evidence="9 11" id="KW-1133">Transmembrane helix</keyword>
<evidence type="ECO:0000313" key="15">
    <source>
        <dbReference type="Proteomes" id="UP001501009"/>
    </source>
</evidence>
<feature type="domain" description="ABC transporter" evidence="12">
    <location>
        <begin position="368"/>
        <end position="609"/>
    </location>
</feature>
<dbReference type="Gene3D" id="3.40.50.300">
    <property type="entry name" value="P-loop containing nucleotide triphosphate hydrolases"/>
    <property type="match status" value="1"/>
</dbReference>
<dbReference type="PROSITE" id="PS50893">
    <property type="entry name" value="ABC_TRANSPORTER_2"/>
    <property type="match status" value="1"/>
</dbReference>
<proteinExistence type="inferred from homology"/>
<feature type="transmembrane region" description="Helical" evidence="11">
    <location>
        <begin position="140"/>
        <end position="167"/>
    </location>
</feature>
<evidence type="ECO:0000256" key="4">
    <source>
        <dbReference type="ARBA" id="ARBA00022448"/>
    </source>
</evidence>
<feature type="transmembrane region" description="Helical" evidence="11">
    <location>
        <begin position="29"/>
        <end position="52"/>
    </location>
</feature>
<evidence type="ECO:0000256" key="6">
    <source>
        <dbReference type="ARBA" id="ARBA00022692"/>
    </source>
</evidence>
<dbReference type="PANTHER" id="PTHR43297:SF2">
    <property type="entry name" value="DIPEPTIDE TRANSPORT ATP-BINDING PROTEIN DPPD"/>
    <property type="match status" value="1"/>
</dbReference>
<dbReference type="PROSITE" id="PS50928">
    <property type="entry name" value="ABC_TM1"/>
    <property type="match status" value="1"/>
</dbReference>
<dbReference type="InterPro" id="IPR017871">
    <property type="entry name" value="ABC_transporter-like_CS"/>
</dbReference>
<dbReference type="SUPFAM" id="SSF52540">
    <property type="entry name" value="P-loop containing nucleoside triphosphate hydrolases"/>
    <property type="match status" value="1"/>
</dbReference>
<dbReference type="Proteomes" id="UP001501009">
    <property type="component" value="Unassembled WGS sequence"/>
</dbReference>
<dbReference type="Pfam" id="PF08352">
    <property type="entry name" value="oligo_HPY"/>
    <property type="match status" value="1"/>
</dbReference>
<dbReference type="EMBL" id="BAABDE010000025">
    <property type="protein sequence ID" value="GAA3822840.1"/>
    <property type="molecule type" value="Genomic_DNA"/>
</dbReference>
<evidence type="ECO:0000256" key="10">
    <source>
        <dbReference type="ARBA" id="ARBA00023136"/>
    </source>
</evidence>
<protein>
    <submittedName>
        <fullName evidence="14">Dipeptide/oligopeptide/nickel ABC transporter permease/ATP-binding protein</fullName>
    </submittedName>
</protein>
<evidence type="ECO:0000256" key="8">
    <source>
        <dbReference type="ARBA" id="ARBA00022840"/>
    </source>
</evidence>
<evidence type="ECO:0000256" key="9">
    <source>
        <dbReference type="ARBA" id="ARBA00022989"/>
    </source>
</evidence>
<dbReference type="PROSITE" id="PS00211">
    <property type="entry name" value="ABC_TRANSPORTER_1"/>
    <property type="match status" value="1"/>
</dbReference>
<dbReference type="NCBIfam" id="TIGR01727">
    <property type="entry name" value="oligo_HPY"/>
    <property type="match status" value="1"/>
</dbReference>
<dbReference type="SMART" id="SM00382">
    <property type="entry name" value="AAA"/>
    <property type="match status" value="1"/>
</dbReference>
<dbReference type="InterPro" id="IPR025966">
    <property type="entry name" value="OppC_N"/>
</dbReference>
<dbReference type="CDD" id="cd03257">
    <property type="entry name" value="ABC_NikE_OppD_transporters"/>
    <property type="match status" value="1"/>
</dbReference>
<dbReference type="RefSeq" id="WP_275774939.1">
    <property type="nucleotide sequence ID" value="NZ_BAABDE010000025.1"/>
</dbReference>
<comment type="similarity">
    <text evidence="3">Belongs to the ABC transporter superfamily.</text>
</comment>
<dbReference type="SUPFAM" id="SSF161098">
    <property type="entry name" value="MetI-like"/>
    <property type="match status" value="1"/>
</dbReference>
<evidence type="ECO:0000313" key="14">
    <source>
        <dbReference type="EMBL" id="GAA3822840.1"/>
    </source>
</evidence>
<dbReference type="InterPro" id="IPR000515">
    <property type="entry name" value="MetI-like"/>
</dbReference>
<dbReference type="CDD" id="cd06261">
    <property type="entry name" value="TM_PBP2"/>
    <property type="match status" value="1"/>
</dbReference>
<dbReference type="InterPro" id="IPR003439">
    <property type="entry name" value="ABC_transporter-like_ATP-bd"/>
</dbReference>
<evidence type="ECO:0000256" key="1">
    <source>
        <dbReference type="ARBA" id="ARBA00004141"/>
    </source>
</evidence>
<accession>A0ABP7INT9</accession>
<dbReference type="InterPro" id="IPR035906">
    <property type="entry name" value="MetI-like_sf"/>
</dbReference>
<organism evidence="14 15">
    <name type="scientific">Streptomyces coacervatus</name>
    <dbReference type="NCBI Taxonomy" id="647381"/>
    <lineage>
        <taxon>Bacteria</taxon>
        <taxon>Bacillati</taxon>
        <taxon>Actinomycetota</taxon>
        <taxon>Actinomycetes</taxon>
        <taxon>Kitasatosporales</taxon>
        <taxon>Streptomycetaceae</taxon>
        <taxon>Streptomyces</taxon>
    </lineage>
</organism>
<evidence type="ECO:0000256" key="7">
    <source>
        <dbReference type="ARBA" id="ARBA00022741"/>
    </source>
</evidence>
<feature type="domain" description="ABC transmembrane type-1" evidence="13">
    <location>
        <begin position="92"/>
        <end position="282"/>
    </location>
</feature>
<evidence type="ECO:0000256" key="5">
    <source>
        <dbReference type="ARBA" id="ARBA00022475"/>
    </source>
</evidence>
<evidence type="ECO:0000256" key="3">
    <source>
        <dbReference type="ARBA" id="ARBA00005417"/>
    </source>
</evidence>
<evidence type="ECO:0000256" key="2">
    <source>
        <dbReference type="ARBA" id="ARBA00004202"/>
    </source>
</evidence>
<dbReference type="InterPro" id="IPR027417">
    <property type="entry name" value="P-loop_NTPase"/>
</dbReference>
<name>A0ABP7INT9_9ACTN</name>
<keyword evidence="8" id="KW-0067">ATP-binding</keyword>
<dbReference type="InterPro" id="IPR003593">
    <property type="entry name" value="AAA+_ATPase"/>
</dbReference>
<keyword evidence="15" id="KW-1185">Reference proteome</keyword>
<comment type="caution">
    <text evidence="14">The sequence shown here is derived from an EMBL/GenBank/DDBJ whole genome shotgun (WGS) entry which is preliminary data.</text>
</comment>
<keyword evidence="4 11" id="KW-0813">Transport</keyword>
<dbReference type="Pfam" id="PF00528">
    <property type="entry name" value="BPD_transp_1"/>
    <property type="match status" value="1"/>
</dbReference>
<feature type="transmembrane region" description="Helical" evidence="11">
    <location>
        <begin position="94"/>
        <end position="119"/>
    </location>
</feature>
<comment type="similarity">
    <text evidence="11">Belongs to the binding-protein-dependent transport system permease family.</text>
</comment>
<keyword evidence="5" id="KW-1003">Cell membrane</keyword>
<dbReference type="InterPro" id="IPR013563">
    <property type="entry name" value="Oligopep_ABC_C"/>
</dbReference>
<keyword evidence="6 11" id="KW-0812">Transmembrane</keyword>
<dbReference type="PANTHER" id="PTHR43297">
    <property type="entry name" value="OLIGOPEPTIDE TRANSPORT ATP-BINDING PROTEIN APPD"/>
    <property type="match status" value="1"/>
</dbReference>
<dbReference type="InterPro" id="IPR050388">
    <property type="entry name" value="ABC_Ni/Peptide_Import"/>
</dbReference>
<evidence type="ECO:0000259" key="12">
    <source>
        <dbReference type="PROSITE" id="PS50893"/>
    </source>
</evidence>
<keyword evidence="10 11" id="KW-0472">Membrane</keyword>
<sequence length="685" mass="72394">MITQFTRKGLTEALSRPGVRLRGWRRLPLLSKVAVCFLAVVVLVALFAPLLAPHDPLDQQAPVDGTGHPSAGHWMGQDSLGRDILSRLMYGARWSLAIGLGATGLALVVGALIGAVAATSRKGVDETLMRCLDVVMAFPGIALAAVLVAVFGGGITVLICAIAFLFMPPVARVVRANVLDQYGEDYVTAERVIGARTPHIVLRHVAINCAAPVLVFCTVQVAEAIVFEASLSFIGAGVRPPDPSWGSVIADGKDMVLTGGWWATVFPGLLMLVTVLSLNVLSEGVSDAWASPAGREVDVRGGDDRLEAVQPGGGEVVQLPGLAAAAARLRGRRAEAVATTGRRATTAPSGLVAQFPAPLKDAAGPAVLAVENLAIGFEGRHGGVDIVDGISFEVRGGEVLGLVGESGCGKSLTALAIMGLEPKGARIRGQVRFNQRELLAEPMKVRRRLLGHEMAMIYQDALSSLNPAMTIRAQLKQVVRRGGRRSPAELLTMVGLDPDRTLRSYPHELSGGQRQRVLIAMALSRDPKLIVADEPTTALDVTVQAQVIQLLLRLREELGFALILVSHDLALIADVTDRVVVMYGGQIVETGSTADLVEAPAHHYTRGLLGSVLSLESAAERMTQIRGVVPSPADFPAGCRFADRCPLATDICRTTPPDLLGTPTHTAACHHPAVELVTSEPEAVQ</sequence>
<evidence type="ECO:0000259" key="13">
    <source>
        <dbReference type="PROSITE" id="PS50928"/>
    </source>
</evidence>
<reference evidence="15" key="1">
    <citation type="journal article" date="2019" name="Int. J. Syst. Evol. Microbiol.">
        <title>The Global Catalogue of Microorganisms (GCM) 10K type strain sequencing project: providing services to taxonomists for standard genome sequencing and annotation.</title>
        <authorList>
            <consortium name="The Broad Institute Genomics Platform"/>
            <consortium name="The Broad Institute Genome Sequencing Center for Infectious Disease"/>
            <person name="Wu L."/>
            <person name="Ma J."/>
        </authorList>
    </citation>
    <scope>NUCLEOTIDE SEQUENCE [LARGE SCALE GENOMIC DNA]</scope>
    <source>
        <strain evidence="15">JCM 17138</strain>
    </source>
</reference>